<accession>A0ABQ3LTH5</accession>
<sequence>MAAPSMVFTGRYAALRLCVDLDLIEELAEQMSPEDGCFSIIDSLDETAESVIAFTPWGLDRLNEMLDERRSQLMRDS</sequence>
<protein>
    <submittedName>
        <fullName evidence="1">Uncharacterized protein</fullName>
    </submittedName>
</protein>
<gene>
    <name evidence="1" type="ORF">GCM10008023_39470</name>
</gene>
<name>A0ABQ3LTH5_9SPHN</name>
<dbReference type="EMBL" id="BNAQ01000010">
    <property type="protein sequence ID" value="GHH25744.1"/>
    <property type="molecule type" value="Genomic_DNA"/>
</dbReference>
<proteinExistence type="predicted"/>
<organism evidence="1 2">
    <name type="scientific">Sphingomonas glacialis</name>
    <dbReference type="NCBI Taxonomy" id="658225"/>
    <lineage>
        <taxon>Bacteria</taxon>
        <taxon>Pseudomonadati</taxon>
        <taxon>Pseudomonadota</taxon>
        <taxon>Alphaproteobacteria</taxon>
        <taxon>Sphingomonadales</taxon>
        <taxon>Sphingomonadaceae</taxon>
        <taxon>Sphingomonas</taxon>
    </lineage>
</organism>
<reference evidence="2" key="1">
    <citation type="journal article" date="2019" name="Int. J. Syst. Evol. Microbiol.">
        <title>The Global Catalogue of Microorganisms (GCM) 10K type strain sequencing project: providing services to taxonomists for standard genome sequencing and annotation.</title>
        <authorList>
            <consortium name="The Broad Institute Genomics Platform"/>
            <consortium name="The Broad Institute Genome Sequencing Center for Infectious Disease"/>
            <person name="Wu L."/>
            <person name="Ma J."/>
        </authorList>
    </citation>
    <scope>NUCLEOTIDE SEQUENCE [LARGE SCALE GENOMIC DNA]</scope>
    <source>
        <strain evidence="2">CGMCC 1.8957</strain>
    </source>
</reference>
<keyword evidence="2" id="KW-1185">Reference proteome</keyword>
<evidence type="ECO:0000313" key="2">
    <source>
        <dbReference type="Proteomes" id="UP000652430"/>
    </source>
</evidence>
<comment type="caution">
    <text evidence="1">The sequence shown here is derived from an EMBL/GenBank/DDBJ whole genome shotgun (WGS) entry which is preliminary data.</text>
</comment>
<evidence type="ECO:0000313" key="1">
    <source>
        <dbReference type="EMBL" id="GHH25744.1"/>
    </source>
</evidence>
<dbReference type="RefSeq" id="WP_189677706.1">
    <property type="nucleotide sequence ID" value="NZ_BNAQ01000010.1"/>
</dbReference>
<dbReference type="Proteomes" id="UP000652430">
    <property type="component" value="Unassembled WGS sequence"/>
</dbReference>